<evidence type="ECO:0000313" key="5">
    <source>
        <dbReference type="WBParaSite" id="SSTP_0000481000.1"/>
    </source>
</evidence>
<feature type="domain" description="PDZ" evidence="3">
    <location>
        <begin position="293"/>
        <end position="375"/>
    </location>
</feature>
<feature type="compositionally biased region" description="Polar residues" evidence="2">
    <location>
        <begin position="414"/>
        <end position="438"/>
    </location>
</feature>
<dbReference type="AlphaFoldDB" id="A0A913HNJ7"/>
<reference evidence="5" key="1">
    <citation type="submission" date="2022-10" db="UniProtKB">
        <authorList>
            <consortium name="WormBaseParasite"/>
        </authorList>
    </citation>
    <scope>IDENTIFICATION</scope>
</reference>
<dbReference type="WBParaSite" id="SSTP_0000481000.1">
    <property type="protein sequence ID" value="SSTP_0000481000.1"/>
    <property type="gene ID" value="SSTP_0000481000"/>
</dbReference>
<feature type="domain" description="PDZ" evidence="3">
    <location>
        <begin position="16"/>
        <end position="96"/>
    </location>
</feature>
<proteinExistence type="predicted"/>
<dbReference type="WBParaSite" id="TCONS_00015352.p1">
    <property type="protein sequence ID" value="TCONS_00015352.p1"/>
    <property type="gene ID" value="XLOC_009581"/>
</dbReference>
<dbReference type="Proteomes" id="UP000035681">
    <property type="component" value="Unplaced"/>
</dbReference>
<dbReference type="GO" id="GO:0016324">
    <property type="term" value="C:apical plasma membrane"/>
    <property type="evidence" value="ECO:0007669"/>
    <property type="project" value="TreeGrafter"/>
</dbReference>
<feature type="compositionally biased region" description="Low complexity" evidence="2">
    <location>
        <begin position="439"/>
        <end position="449"/>
    </location>
</feature>
<name>A0A913HNJ7_STRER</name>
<evidence type="ECO:0000256" key="2">
    <source>
        <dbReference type="SAM" id="MobiDB-lite"/>
    </source>
</evidence>
<protein>
    <submittedName>
        <fullName evidence="5 6">PDZ domain-containing protein</fullName>
    </submittedName>
</protein>
<sequence length="620" mass="70520">MVLFQLPPSAPCPRLCVMIKKSINQEYGFNLHAEKVRGQFIGAIDSDSPADIAGLRSGDRIFAVNGALVQGESHKQVIQRIKENPLQCELLVISEDGAEWYFKNKIQITPSLPNVIRVCREWEDSMRPNSNRCKRLSYIYLPQNDSIFLNNNLLNLKNNDNDNDDEDNKNNNDKSSTFFFTINKEMMRSKKRLRNFSSPQLQKITRNVKYQSFAADSLSLSSFASLSPKIGNKSNMVTFKGNSHASLVSQSQKSPKICEEIPKEDNSQNIIGYSSSILQQPMPTLQTAPRPRLCYLRKNDPSEEFGFNVHLENGKGHYIGVVDYNGIAYNAGLETGQRIVGINNRIIYPNTPHKEVVTLIKRTPLETCLLVASEDVDKWYIDNNIEYSFDNCIYFKQNIPTPTFINSNKVQNNRSKFDSQSNNYSSIPKNNARSISCGSNKTNKSTSSSENDWKQSQNKLTGNDIGNRTFMNNDNRKNYQYCEEITIKKANTDNIIHSNNPFEENEDELDNMNVILEKTPEITDCRVITPKPRSRSPVPIANCKPFGGNVDVKSIHINNSVNNNDILKYSNYSNDPKSNMDIFSLSAKEAREMMALNRKKDPRKQNTMSIEQKYKLISSL</sequence>
<keyword evidence="1" id="KW-0677">Repeat</keyword>
<feature type="region of interest" description="Disordered" evidence="2">
    <location>
        <begin position="414"/>
        <end position="469"/>
    </location>
</feature>
<evidence type="ECO:0000313" key="4">
    <source>
        <dbReference type="Proteomes" id="UP000035681"/>
    </source>
</evidence>
<dbReference type="GO" id="GO:0072659">
    <property type="term" value="P:protein localization to plasma membrane"/>
    <property type="evidence" value="ECO:0007669"/>
    <property type="project" value="TreeGrafter"/>
</dbReference>
<dbReference type="CDD" id="cd06768">
    <property type="entry name" value="PDZ_NHERF-like"/>
    <property type="match status" value="2"/>
</dbReference>
<dbReference type="PANTHER" id="PTHR14191">
    <property type="entry name" value="PDZ DOMAIN CONTAINING PROTEIN"/>
    <property type="match status" value="1"/>
</dbReference>
<evidence type="ECO:0000256" key="1">
    <source>
        <dbReference type="ARBA" id="ARBA00022737"/>
    </source>
</evidence>
<accession>A0A913HNJ7</accession>
<organism evidence="5">
    <name type="scientific">Strongyloides stercoralis</name>
    <name type="common">Threadworm</name>
    <dbReference type="NCBI Taxonomy" id="6248"/>
    <lineage>
        <taxon>Eukaryota</taxon>
        <taxon>Metazoa</taxon>
        <taxon>Ecdysozoa</taxon>
        <taxon>Nematoda</taxon>
        <taxon>Chromadorea</taxon>
        <taxon>Rhabditida</taxon>
        <taxon>Tylenchina</taxon>
        <taxon>Panagrolaimomorpha</taxon>
        <taxon>Strongyloidoidea</taxon>
        <taxon>Strongyloididae</taxon>
        <taxon>Strongyloides</taxon>
    </lineage>
</organism>
<evidence type="ECO:0000259" key="3">
    <source>
        <dbReference type="PROSITE" id="PS50106"/>
    </source>
</evidence>
<dbReference type="Gene3D" id="2.30.42.10">
    <property type="match status" value="2"/>
</dbReference>
<dbReference type="GO" id="GO:0043495">
    <property type="term" value="F:protein-membrane adaptor activity"/>
    <property type="evidence" value="ECO:0007669"/>
    <property type="project" value="TreeGrafter"/>
</dbReference>
<dbReference type="InterPro" id="IPR051067">
    <property type="entry name" value="NHER"/>
</dbReference>
<dbReference type="Pfam" id="PF00595">
    <property type="entry name" value="PDZ"/>
    <property type="match status" value="2"/>
</dbReference>
<dbReference type="PANTHER" id="PTHR14191:SF3">
    <property type="entry name" value="NA(+)_H(+) EXCHANGE REGULATORY COFACTOR-LIKE PROTEIN NRFL-1"/>
    <property type="match status" value="1"/>
</dbReference>
<feature type="compositionally biased region" description="Polar residues" evidence="2">
    <location>
        <begin position="454"/>
        <end position="469"/>
    </location>
</feature>
<evidence type="ECO:0000313" key="6">
    <source>
        <dbReference type="WBParaSite" id="TCONS_00015352.p1"/>
    </source>
</evidence>
<dbReference type="PROSITE" id="PS50106">
    <property type="entry name" value="PDZ"/>
    <property type="match status" value="2"/>
</dbReference>
<keyword evidence="4" id="KW-1185">Reference proteome</keyword>
<dbReference type="InterPro" id="IPR001478">
    <property type="entry name" value="PDZ"/>
</dbReference>
<dbReference type="SMART" id="SM00228">
    <property type="entry name" value="PDZ"/>
    <property type="match status" value="2"/>
</dbReference>
<dbReference type="SUPFAM" id="SSF50156">
    <property type="entry name" value="PDZ domain-like"/>
    <property type="match status" value="2"/>
</dbReference>
<dbReference type="InterPro" id="IPR036034">
    <property type="entry name" value="PDZ_sf"/>
</dbReference>